<dbReference type="Proteomes" id="UP000266497">
    <property type="component" value="Unassembled WGS sequence"/>
</dbReference>
<dbReference type="EMBL" id="QRUD01000034">
    <property type="protein sequence ID" value="RGR38273.1"/>
    <property type="molecule type" value="Genomic_DNA"/>
</dbReference>
<dbReference type="InterPro" id="IPR005094">
    <property type="entry name" value="Endonuclease_MobA/VirD2"/>
</dbReference>
<comment type="caution">
    <text evidence="2">The sequence shown here is derived from an EMBL/GenBank/DDBJ whole genome shotgun (WGS) entry which is preliminary data.</text>
</comment>
<reference evidence="2 3" key="1">
    <citation type="submission" date="2018-08" db="EMBL/GenBank/DDBJ databases">
        <title>A genome reference for cultivated species of the human gut microbiota.</title>
        <authorList>
            <person name="Zou Y."/>
            <person name="Xue W."/>
            <person name="Luo G."/>
        </authorList>
    </citation>
    <scope>NUCLEOTIDE SEQUENCE [LARGE SCALE GENOMIC DNA]</scope>
    <source>
        <strain evidence="2 3">AF25-30LB</strain>
    </source>
</reference>
<dbReference type="AlphaFoldDB" id="A0A395UQM6"/>
<evidence type="ECO:0000259" key="1">
    <source>
        <dbReference type="Pfam" id="PF03432"/>
    </source>
</evidence>
<feature type="domain" description="MobA/VirD2-like nuclease" evidence="1">
    <location>
        <begin position="17"/>
        <end position="145"/>
    </location>
</feature>
<sequence>MIGKIKKGKSFGGCIRYVMGKDNAEIIGSDGVLLGNNREIADSFNCQCLLNPKIKQPVGHIALSFKPEDKPVLSNEFMAKIAMEYMDLMGIRNTQFILVRHHHTDNPHCHLVYNRIGYDGKVISSQGDYKRNEIATKILKDKYGLTYAEDKGKTNVTKLHDSERIKYEIYHAVKQALKCARTWKELVVGLALQGIKLEFVGRGGKMKSAGDIQGIRLTKDGLTFKGSQISREFSFAKLNAILGGNSPDTGVDLEVKKQNQAPSNRNRKEQEPSNMAFIESNGLGLFSSFGESVPEEQIPYDELLRKRKKKKKRKGLGL</sequence>
<organism evidence="2 3">
    <name type="scientific">Phocaeicola vulgatus</name>
    <name type="common">Bacteroides vulgatus</name>
    <dbReference type="NCBI Taxonomy" id="821"/>
    <lineage>
        <taxon>Bacteria</taxon>
        <taxon>Pseudomonadati</taxon>
        <taxon>Bacteroidota</taxon>
        <taxon>Bacteroidia</taxon>
        <taxon>Bacteroidales</taxon>
        <taxon>Bacteroidaceae</taxon>
        <taxon>Phocaeicola</taxon>
    </lineage>
</organism>
<evidence type="ECO:0000313" key="3">
    <source>
        <dbReference type="Proteomes" id="UP000266497"/>
    </source>
</evidence>
<name>A0A395UQM6_PHOVU</name>
<protein>
    <submittedName>
        <fullName evidence="2">Mobilization protein</fullName>
    </submittedName>
</protein>
<evidence type="ECO:0000313" key="2">
    <source>
        <dbReference type="EMBL" id="RGR38273.1"/>
    </source>
</evidence>
<dbReference type="RefSeq" id="WP_117893068.1">
    <property type="nucleotide sequence ID" value="NZ_QRUD01000034.1"/>
</dbReference>
<gene>
    <name evidence="2" type="ORF">DWY53_12650</name>
</gene>
<accession>A0A395UQM6</accession>
<proteinExistence type="predicted"/>
<dbReference type="Pfam" id="PF03432">
    <property type="entry name" value="Relaxase"/>
    <property type="match status" value="1"/>
</dbReference>